<dbReference type="STRING" id="471704.A0A151ISB7"/>
<feature type="compositionally biased region" description="Polar residues" evidence="1">
    <location>
        <begin position="238"/>
        <end position="252"/>
    </location>
</feature>
<feature type="compositionally biased region" description="Basic and acidic residues" evidence="1">
    <location>
        <begin position="391"/>
        <end position="406"/>
    </location>
</feature>
<feature type="region of interest" description="Disordered" evidence="1">
    <location>
        <begin position="383"/>
        <end position="418"/>
    </location>
</feature>
<accession>A0A151ISB7</accession>
<feature type="region of interest" description="Disordered" evidence="1">
    <location>
        <begin position="113"/>
        <end position="142"/>
    </location>
</feature>
<feature type="compositionally biased region" description="Low complexity" evidence="1">
    <location>
        <begin position="27"/>
        <end position="43"/>
    </location>
</feature>
<feature type="compositionally biased region" description="Polar residues" evidence="1">
    <location>
        <begin position="1"/>
        <end position="20"/>
    </location>
</feature>
<dbReference type="Proteomes" id="UP000078492">
    <property type="component" value="Unassembled WGS sequence"/>
</dbReference>
<keyword evidence="3" id="KW-1185">Reference proteome</keyword>
<dbReference type="EMBL" id="KQ981079">
    <property type="protein sequence ID" value="KYN09762.1"/>
    <property type="molecule type" value="Genomic_DNA"/>
</dbReference>
<reference evidence="2 3" key="1">
    <citation type="submission" date="2015-09" db="EMBL/GenBank/DDBJ databases">
        <title>Trachymyrmex cornetzi WGS genome.</title>
        <authorList>
            <person name="Nygaard S."/>
            <person name="Hu H."/>
            <person name="Boomsma J."/>
            <person name="Zhang G."/>
        </authorList>
    </citation>
    <scope>NUCLEOTIDE SEQUENCE [LARGE SCALE GENOMIC DNA]</scope>
    <source>
        <strain evidence="2">Tcor2-1</strain>
        <tissue evidence="2">Whole body</tissue>
    </source>
</reference>
<feature type="region of interest" description="Disordered" evidence="1">
    <location>
        <begin position="233"/>
        <end position="252"/>
    </location>
</feature>
<feature type="region of interest" description="Disordered" evidence="1">
    <location>
        <begin position="1"/>
        <end position="84"/>
    </location>
</feature>
<sequence length="570" mass="60913">SPSTSRASNERTSITQTIRSPSYAAVTAAPSTRSISSSTIARSKTVAKACSTNSRKRHKSDASIATSEEGRRSGEAAAMRKSPMTATVSKPRVVSVKVVRLLVKTIQKAGVQNAVKSARAPSHPPQRTSSEAMGPRRAVEKEKCGEGAYRKLLANKERPISSRTRRATSVPVENSETTRRGRISPHPPRNKDNYIINIISTEPPITTFYEGVVTRSISAPVEKSAVDARLNALDRPSSRATGNSTSPIAGGLNINTNQLEKMPPPMLPSLPLTTRGSPSGSPGEILIFFSPATSLPITLTTGTMTTTTCGSPITSTGFTGGVGRQTTPPIIPFNSESPTIAGPSRSSRIAPLCALIAASMNQHDRSLNVERMNDNICLEKTPPRNILPVGTERRRRETSPEDHAEGDVGNGTGTKVSAERPSAPIYVRGVMARRRAATSPAVPPRVDVGEGGHPAPATVTRQLRHERVAARDVLLDRAKDVATIAELEAFATSVAAFFGEEASTTGAAARVRDRSEWSREAGARRGARGGKPLERFSFLHSLGEETPSCATRKIASLSRDRIQIPKTRHL</sequence>
<evidence type="ECO:0000313" key="2">
    <source>
        <dbReference type="EMBL" id="KYN09762.1"/>
    </source>
</evidence>
<evidence type="ECO:0000313" key="3">
    <source>
        <dbReference type="Proteomes" id="UP000078492"/>
    </source>
</evidence>
<name>A0A151ISB7_9HYME</name>
<evidence type="ECO:0000256" key="1">
    <source>
        <dbReference type="SAM" id="MobiDB-lite"/>
    </source>
</evidence>
<proteinExistence type="predicted"/>
<organism evidence="2 3">
    <name type="scientific">Trachymyrmex cornetzi</name>
    <dbReference type="NCBI Taxonomy" id="471704"/>
    <lineage>
        <taxon>Eukaryota</taxon>
        <taxon>Metazoa</taxon>
        <taxon>Ecdysozoa</taxon>
        <taxon>Arthropoda</taxon>
        <taxon>Hexapoda</taxon>
        <taxon>Insecta</taxon>
        <taxon>Pterygota</taxon>
        <taxon>Neoptera</taxon>
        <taxon>Endopterygota</taxon>
        <taxon>Hymenoptera</taxon>
        <taxon>Apocrita</taxon>
        <taxon>Aculeata</taxon>
        <taxon>Formicoidea</taxon>
        <taxon>Formicidae</taxon>
        <taxon>Myrmicinae</taxon>
        <taxon>Trachymyrmex</taxon>
    </lineage>
</organism>
<gene>
    <name evidence="2" type="ORF">ALC57_18115</name>
</gene>
<dbReference type="AlphaFoldDB" id="A0A151ISB7"/>
<feature type="non-terminal residue" evidence="2">
    <location>
        <position position="1"/>
    </location>
</feature>
<protein>
    <submittedName>
        <fullName evidence="2">Uncharacterized protein</fullName>
    </submittedName>
</protein>
<feature type="region of interest" description="Disordered" evidence="1">
    <location>
        <begin position="161"/>
        <end position="191"/>
    </location>
</feature>
<feature type="region of interest" description="Disordered" evidence="1">
    <location>
        <begin position="436"/>
        <end position="456"/>
    </location>
</feature>